<dbReference type="EMBL" id="CP016537">
    <property type="protein sequence ID" value="ANU14921.1"/>
    <property type="molecule type" value="Genomic_DNA"/>
</dbReference>
<evidence type="ECO:0000313" key="2">
    <source>
        <dbReference type="Proteomes" id="UP000092687"/>
    </source>
</evidence>
<dbReference type="KEGG" id="phc:BBI08_14125"/>
<reference evidence="2" key="2">
    <citation type="submission" date="2016-10" db="EMBL/GenBank/DDBJ databases">
        <authorList>
            <person name="See-Too W.S."/>
        </authorList>
    </citation>
    <scope>NUCLEOTIDE SEQUENCE [LARGE SCALE GENOMIC DNA]</scope>
    <source>
        <strain evidence="2">DSM 24743</strain>
    </source>
</reference>
<gene>
    <name evidence="1" type="ORF">BBI08_14125</name>
</gene>
<sequence>MTCQITVTDFVEQNTAIYMQVEVYDPQTNQRYQEELRFLGDLLYGDLVHTKKSPLTEQCRLETIAYLKSYFDR</sequence>
<dbReference type="STRING" id="1215089.BBI08_14125"/>
<proteinExistence type="predicted"/>
<keyword evidence="2" id="KW-1185">Reference proteome</keyword>
<dbReference type="OrthoDB" id="2428283at2"/>
<accession>A0A1C7DUG3</accession>
<organism evidence="1 2">
    <name type="scientific">Planococcus halocryophilus</name>
    <dbReference type="NCBI Taxonomy" id="1215089"/>
    <lineage>
        <taxon>Bacteria</taxon>
        <taxon>Bacillati</taxon>
        <taxon>Bacillota</taxon>
        <taxon>Bacilli</taxon>
        <taxon>Bacillales</taxon>
        <taxon>Caryophanaceae</taxon>
        <taxon>Planococcus</taxon>
    </lineage>
</organism>
<protein>
    <submittedName>
        <fullName evidence="1">Uncharacterized protein</fullName>
    </submittedName>
</protein>
<dbReference type="Proteomes" id="UP000092687">
    <property type="component" value="Chromosome"/>
</dbReference>
<dbReference type="RefSeq" id="WP_008498610.1">
    <property type="nucleotide sequence ID" value="NZ_CP016537.2"/>
</dbReference>
<dbReference type="AlphaFoldDB" id="A0A1C7DUG3"/>
<reference evidence="2" key="1">
    <citation type="submission" date="2016-07" db="EMBL/GenBank/DDBJ databases">
        <authorList>
            <person name="See-Too W.S."/>
        </authorList>
    </citation>
    <scope>NUCLEOTIDE SEQUENCE [LARGE SCALE GENOMIC DNA]</scope>
    <source>
        <strain evidence="2">DSM 24743</strain>
    </source>
</reference>
<name>A0A1C7DUG3_9BACL</name>
<evidence type="ECO:0000313" key="1">
    <source>
        <dbReference type="EMBL" id="ANU14921.1"/>
    </source>
</evidence>